<feature type="domain" description="Fungal lipase-type" evidence="6">
    <location>
        <begin position="98"/>
        <end position="255"/>
    </location>
</feature>
<reference evidence="7" key="1">
    <citation type="submission" date="2020-06" db="EMBL/GenBank/DDBJ databases">
        <authorList>
            <person name="Li T."/>
            <person name="Hu X."/>
            <person name="Zhang T."/>
            <person name="Song X."/>
            <person name="Zhang H."/>
            <person name="Dai N."/>
            <person name="Sheng W."/>
            <person name="Hou X."/>
            <person name="Wei L."/>
        </authorList>
    </citation>
    <scope>NUCLEOTIDE SEQUENCE</scope>
    <source>
        <strain evidence="7">3651</strain>
        <tissue evidence="7">Leaf</tissue>
    </source>
</reference>
<keyword evidence="3 5" id="KW-0442">Lipid degradation</keyword>
<dbReference type="InterPro" id="IPR033556">
    <property type="entry name" value="PLA"/>
</dbReference>
<dbReference type="PANTHER" id="PTHR31828">
    <property type="entry name" value="PHOSPHOLIPASE A1-IIGAMMA"/>
    <property type="match status" value="1"/>
</dbReference>
<comment type="similarity">
    <text evidence="1 5">Belongs to the AB hydrolase superfamily. Lipase family.</text>
</comment>
<dbReference type="InterPro" id="IPR002921">
    <property type="entry name" value="Fungal_lipase-type"/>
</dbReference>
<dbReference type="CDD" id="cd00519">
    <property type="entry name" value="Lipase_3"/>
    <property type="match status" value="1"/>
</dbReference>
<evidence type="ECO:0000313" key="7">
    <source>
        <dbReference type="EMBL" id="KAK4437347.1"/>
    </source>
</evidence>
<dbReference type="EC" id="3.1.1.-" evidence="5"/>
<comment type="function">
    <text evidence="5">Acylhydrolase that catalyzes the hydrolysis of phospholipids at the sn-1 position.</text>
</comment>
<accession>A0AAE1YWE7</accession>
<protein>
    <recommendedName>
        <fullName evidence="5">Phospholipase A1</fullName>
        <ecNumber evidence="5">3.1.1.-</ecNumber>
    </recommendedName>
</protein>
<dbReference type="Gene3D" id="3.40.50.1820">
    <property type="entry name" value="alpha/beta hydrolase"/>
    <property type="match status" value="1"/>
</dbReference>
<sequence>MAQATYDTFNSNKLSKFVGSSKYSRKNLFSQVGLVKANPFKYNVVKYIYATSSVYVPGAFILKPLSEKAWCKESNWIGYVAVATDEGRLALGRRDILVAWRGTIQPIEWVKDLEYPLVSASKIVGRGGGGDVHQGFLSIYMSENQKSRFNKTSARDQVLSEVKRLVEHYKDEEISITSTGHSMGAALSTLSATDIACNGHNKLDNNSNKTCPVTAFNFASPLVGDSNFRDTLKSTNDLHILSILNVPDIIPHLPAMIGYTSVGIELPIDSRKYRFLKFPGDPDSWHNLEGSYLHSLAIENGSEVKRDIALVNKSCGALKEKYSIPVFWWCERNKGMVQMNNGSWILYDHEKDDNDP</sequence>
<proteinExistence type="inferred from homology"/>
<evidence type="ECO:0000256" key="1">
    <source>
        <dbReference type="ARBA" id="ARBA00010701"/>
    </source>
</evidence>
<evidence type="ECO:0000313" key="8">
    <source>
        <dbReference type="Proteomes" id="UP001293254"/>
    </source>
</evidence>
<evidence type="ECO:0000256" key="2">
    <source>
        <dbReference type="ARBA" id="ARBA00022801"/>
    </source>
</evidence>
<dbReference type="GO" id="GO:0005737">
    <property type="term" value="C:cytoplasm"/>
    <property type="evidence" value="ECO:0007669"/>
    <property type="project" value="UniProtKB-ARBA"/>
</dbReference>
<dbReference type="EMBL" id="JACGWO010000001">
    <property type="protein sequence ID" value="KAK4437347.1"/>
    <property type="molecule type" value="Genomic_DNA"/>
</dbReference>
<dbReference type="Proteomes" id="UP001293254">
    <property type="component" value="Unassembled WGS sequence"/>
</dbReference>
<dbReference type="Pfam" id="PF01764">
    <property type="entry name" value="Lipase_3"/>
    <property type="match status" value="1"/>
</dbReference>
<dbReference type="FunFam" id="3.40.50.1820:FF:000065">
    <property type="entry name" value="Phospholipase A1-II 3"/>
    <property type="match status" value="1"/>
</dbReference>
<keyword evidence="4 5" id="KW-0443">Lipid metabolism</keyword>
<reference evidence="7" key="2">
    <citation type="journal article" date="2024" name="Plant">
        <title>Genomic evolution and insights into agronomic trait innovations of Sesamum species.</title>
        <authorList>
            <person name="Miao H."/>
            <person name="Wang L."/>
            <person name="Qu L."/>
            <person name="Liu H."/>
            <person name="Sun Y."/>
            <person name="Le M."/>
            <person name="Wang Q."/>
            <person name="Wei S."/>
            <person name="Zheng Y."/>
            <person name="Lin W."/>
            <person name="Duan Y."/>
            <person name="Cao H."/>
            <person name="Xiong S."/>
            <person name="Wang X."/>
            <person name="Wei L."/>
            <person name="Li C."/>
            <person name="Ma Q."/>
            <person name="Ju M."/>
            <person name="Zhao R."/>
            <person name="Li G."/>
            <person name="Mu C."/>
            <person name="Tian Q."/>
            <person name="Mei H."/>
            <person name="Zhang T."/>
            <person name="Gao T."/>
            <person name="Zhang H."/>
        </authorList>
    </citation>
    <scope>NUCLEOTIDE SEQUENCE</scope>
    <source>
        <strain evidence="7">3651</strain>
    </source>
</reference>
<organism evidence="7 8">
    <name type="scientific">Sesamum alatum</name>
    <dbReference type="NCBI Taxonomy" id="300844"/>
    <lineage>
        <taxon>Eukaryota</taxon>
        <taxon>Viridiplantae</taxon>
        <taxon>Streptophyta</taxon>
        <taxon>Embryophyta</taxon>
        <taxon>Tracheophyta</taxon>
        <taxon>Spermatophyta</taxon>
        <taxon>Magnoliopsida</taxon>
        <taxon>eudicotyledons</taxon>
        <taxon>Gunneridae</taxon>
        <taxon>Pentapetalae</taxon>
        <taxon>asterids</taxon>
        <taxon>lamiids</taxon>
        <taxon>Lamiales</taxon>
        <taxon>Pedaliaceae</taxon>
        <taxon>Sesamum</taxon>
    </lineage>
</organism>
<gene>
    <name evidence="7" type="ORF">Salat_0068600</name>
</gene>
<evidence type="ECO:0000259" key="6">
    <source>
        <dbReference type="Pfam" id="PF01764"/>
    </source>
</evidence>
<name>A0AAE1YWE7_9LAMI</name>
<evidence type="ECO:0000256" key="3">
    <source>
        <dbReference type="ARBA" id="ARBA00022963"/>
    </source>
</evidence>
<dbReference type="GO" id="GO:0016042">
    <property type="term" value="P:lipid catabolic process"/>
    <property type="evidence" value="ECO:0007669"/>
    <property type="project" value="UniProtKB-UniRule"/>
</dbReference>
<keyword evidence="2 5" id="KW-0378">Hydrolase</keyword>
<evidence type="ECO:0000256" key="4">
    <source>
        <dbReference type="ARBA" id="ARBA00023098"/>
    </source>
</evidence>
<dbReference type="AlphaFoldDB" id="A0AAE1YWE7"/>
<dbReference type="InterPro" id="IPR029058">
    <property type="entry name" value="AB_hydrolase_fold"/>
</dbReference>
<evidence type="ECO:0000256" key="5">
    <source>
        <dbReference type="RuleBase" id="RU367093"/>
    </source>
</evidence>
<keyword evidence="8" id="KW-1185">Reference proteome</keyword>
<dbReference type="PANTHER" id="PTHR31828:SF1">
    <property type="entry name" value="PHOSPHOLIPASE A1-IIGAMMA"/>
    <property type="match status" value="1"/>
</dbReference>
<comment type="caution">
    <text evidence="7">The sequence shown here is derived from an EMBL/GenBank/DDBJ whole genome shotgun (WGS) entry which is preliminary data.</text>
</comment>
<dbReference type="SUPFAM" id="SSF53474">
    <property type="entry name" value="alpha/beta-Hydrolases"/>
    <property type="match status" value="1"/>
</dbReference>
<dbReference type="GO" id="GO:0008970">
    <property type="term" value="F:phospholipase A1 activity"/>
    <property type="evidence" value="ECO:0007669"/>
    <property type="project" value="UniProtKB-UniRule"/>
</dbReference>